<evidence type="ECO:0000313" key="1">
    <source>
        <dbReference type="EMBL" id="KAK0641808.1"/>
    </source>
</evidence>
<name>A0AA39XX07_9PEZI</name>
<dbReference type="PIRSF" id="PIRSF035170">
    <property type="entry name" value="HD_phosphohydro"/>
    <property type="match status" value="1"/>
</dbReference>
<reference evidence="1" key="1">
    <citation type="submission" date="2023-06" db="EMBL/GenBank/DDBJ databases">
        <title>Genome-scale phylogeny and comparative genomics of the fungal order Sordariales.</title>
        <authorList>
            <consortium name="Lawrence Berkeley National Laboratory"/>
            <person name="Hensen N."/>
            <person name="Bonometti L."/>
            <person name="Westerberg I."/>
            <person name="Brannstrom I.O."/>
            <person name="Guillou S."/>
            <person name="Cros-Aarteil S."/>
            <person name="Calhoun S."/>
            <person name="Haridas S."/>
            <person name="Kuo A."/>
            <person name="Mondo S."/>
            <person name="Pangilinan J."/>
            <person name="Riley R."/>
            <person name="Labutti K."/>
            <person name="Andreopoulos B."/>
            <person name="Lipzen A."/>
            <person name="Chen C."/>
            <person name="Yanf M."/>
            <person name="Daum C."/>
            <person name="Ng V."/>
            <person name="Clum A."/>
            <person name="Steindorff A."/>
            <person name="Ohm R."/>
            <person name="Martin F."/>
            <person name="Silar P."/>
            <person name="Natvig D."/>
            <person name="Lalanne C."/>
            <person name="Gautier V."/>
            <person name="Ament-Velasquez S.L."/>
            <person name="Kruys A."/>
            <person name="Hutchinson M.I."/>
            <person name="Powell A.J."/>
            <person name="Barry K."/>
            <person name="Miller A.N."/>
            <person name="Grigoriev I.V."/>
            <person name="Debuchy R."/>
            <person name="Gladieux P."/>
            <person name="Thoren M.H."/>
            <person name="Johannesson H."/>
        </authorList>
    </citation>
    <scope>NUCLEOTIDE SEQUENCE</scope>
    <source>
        <strain evidence="1">SMH2532-1</strain>
    </source>
</reference>
<proteinExistence type="predicted"/>
<organism evidence="1 2">
    <name type="scientific">Cercophora newfieldiana</name>
    <dbReference type="NCBI Taxonomy" id="92897"/>
    <lineage>
        <taxon>Eukaryota</taxon>
        <taxon>Fungi</taxon>
        <taxon>Dikarya</taxon>
        <taxon>Ascomycota</taxon>
        <taxon>Pezizomycotina</taxon>
        <taxon>Sordariomycetes</taxon>
        <taxon>Sordariomycetidae</taxon>
        <taxon>Sordariales</taxon>
        <taxon>Lasiosphaeriaceae</taxon>
        <taxon>Cercophora</taxon>
    </lineage>
</organism>
<evidence type="ECO:0008006" key="3">
    <source>
        <dbReference type="Google" id="ProtNLM"/>
    </source>
</evidence>
<keyword evidence="2" id="KW-1185">Reference proteome</keyword>
<sequence length="203" mass="23230">MSLLTPTTLTELTALYNHPSRTYHSLSHITTLLSLLSTHHSLFTDPPAIEAAIWFHDAIYDSHAKTPSNELHSAAMAVSALRDTVHPDRLERIKVMIEATASHVLPSAEELRSSDEGYVRDAAMFLDMDLSILGAEEGEFERYERGVRREYAWVGEREWRKGRGDVLRGFLERERIYHSEVFRGLLEERARGNLKRSLERLEG</sequence>
<protein>
    <recommendedName>
        <fullName evidence="3">HD domain-containing protein</fullName>
    </recommendedName>
</protein>
<gene>
    <name evidence="1" type="ORF">B0T16DRAFT_296056</name>
</gene>
<dbReference type="InterPro" id="IPR009218">
    <property type="entry name" value="HD_phosphohydro"/>
</dbReference>
<comment type="caution">
    <text evidence="1">The sequence shown here is derived from an EMBL/GenBank/DDBJ whole genome shotgun (WGS) entry which is preliminary data.</text>
</comment>
<dbReference type="SUPFAM" id="SSF109604">
    <property type="entry name" value="HD-domain/PDEase-like"/>
    <property type="match status" value="1"/>
</dbReference>
<evidence type="ECO:0000313" key="2">
    <source>
        <dbReference type="Proteomes" id="UP001174936"/>
    </source>
</evidence>
<dbReference type="EMBL" id="JAULSV010000006">
    <property type="protein sequence ID" value="KAK0641808.1"/>
    <property type="molecule type" value="Genomic_DNA"/>
</dbReference>
<dbReference type="PANTHER" id="PTHR21174">
    <property type="match status" value="1"/>
</dbReference>
<dbReference type="Proteomes" id="UP001174936">
    <property type="component" value="Unassembled WGS sequence"/>
</dbReference>
<dbReference type="PANTHER" id="PTHR21174:SF0">
    <property type="entry name" value="HD PHOSPHOHYDROLASE FAMILY PROTEIN-RELATED"/>
    <property type="match status" value="1"/>
</dbReference>
<accession>A0AA39XX07</accession>
<feature type="non-terminal residue" evidence="1">
    <location>
        <position position="203"/>
    </location>
</feature>
<dbReference type="AlphaFoldDB" id="A0AA39XX07"/>